<evidence type="ECO:0000256" key="1">
    <source>
        <dbReference type="SAM" id="Phobius"/>
    </source>
</evidence>
<comment type="caution">
    <text evidence="2">The sequence shown here is derived from an EMBL/GenBank/DDBJ whole genome shotgun (WGS) entry which is preliminary data.</text>
</comment>
<protein>
    <submittedName>
        <fullName evidence="2">Uncharacterized protein</fullName>
    </submittedName>
</protein>
<dbReference type="EMBL" id="SRKY01000006">
    <property type="protein sequence ID" value="THH34412.1"/>
    <property type="molecule type" value="Genomic_DNA"/>
</dbReference>
<name>A0A4S4N5P0_9RHOB</name>
<sequence length="185" mass="20442">MRADANLIKYRNVTTPRLRIFVALVVIPFAVILAMVLISGFGLFGSDAFDLVVPILQGDYTRFGDFIGYLVLLLLCVGLPCAFIYVSIKKGILAPDVVVTFDPSRRIVAIHCDRPWRGARLSEYSFGDVEAIELTKSALTVSEQNEISLHMRGAKRPLVLAAIFDAQAAAQEFRKLKELGLPTRS</sequence>
<reference evidence="2 3" key="1">
    <citation type="submission" date="2019-04" db="EMBL/GenBank/DDBJ databases">
        <title>Shimia ponticola sp. nov., isolated from seawater.</title>
        <authorList>
            <person name="Kim Y.-O."/>
            <person name="Yoon J.-H."/>
        </authorList>
    </citation>
    <scope>NUCLEOTIDE SEQUENCE [LARGE SCALE GENOMIC DNA]</scope>
    <source>
        <strain evidence="2 3">MYP11</strain>
    </source>
</reference>
<feature type="transmembrane region" description="Helical" evidence="1">
    <location>
        <begin position="66"/>
        <end position="86"/>
    </location>
</feature>
<dbReference type="AlphaFoldDB" id="A0A4S4N5P0"/>
<evidence type="ECO:0000313" key="2">
    <source>
        <dbReference type="EMBL" id="THH34412.1"/>
    </source>
</evidence>
<proteinExistence type="predicted"/>
<keyword evidence="1" id="KW-0812">Transmembrane</keyword>
<feature type="transmembrane region" description="Helical" evidence="1">
    <location>
        <begin position="20"/>
        <end position="46"/>
    </location>
</feature>
<dbReference type="RefSeq" id="WP_168797832.1">
    <property type="nucleotide sequence ID" value="NZ_SRKY01000006.1"/>
</dbReference>
<keyword evidence="3" id="KW-1185">Reference proteome</keyword>
<evidence type="ECO:0000313" key="3">
    <source>
        <dbReference type="Proteomes" id="UP000306602"/>
    </source>
</evidence>
<gene>
    <name evidence="2" type="ORF">E4Z66_18420</name>
</gene>
<organism evidence="2 3">
    <name type="scientific">Aliishimia ponticola</name>
    <dbReference type="NCBI Taxonomy" id="2499833"/>
    <lineage>
        <taxon>Bacteria</taxon>
        <taxon>Pseudomonadati</taxon>
        <taxon>Pseudomonadota</taxon>
        <taxon>Alphaproteobacteria</taxon>
        <taxon>Rhodobacterales</taxon>
        <taxon>Paracoccaceae</taxon>
        <taxon>Aliishimia</taxon>
    </lineage>
</organism>
<keyword evidence="1" id="KW-0472">Membrane</keyword>
<dbReference type="Proteomes" id="UP000306602">
    <property type="component" value="Unassembled WGS sequence"/>
</dbReference>
<accession>A0A4S4N5P0</accession>
<keyword evidence="1" id="KW-1133">Transmembrane helix</keyword>